<dbReference type="OrthoDB" id="9974612at2759"/>
<dbReference type="Proteomes" id="UP000694844">
    <property type="component" value="Chromosome 2"/>
</dbReference>
<gene>
    <name evidence="2" type="primary">LOC111118457</name>
</gene>
<dbReference type="RefSeq" id="XP_022313657.1">
    <property type="nucleotide sequence ID" value="XM_022457949.1"/>
</dbReference>
<evidence type="ECO:0000313" key="1">
    <source>
        <dbReference type="Proteomes" id="UP000694844"/>
    </source>
</evidence>
<organism evidence="1 2">
    <name type="scientific">Crassostrea virginica</name>
    <name type="common">Eastern oyster</name>
    <dbReference type="NCBI Taxonomy" id="6565"/>
    <lineage>
        <taxon>Eukaryota</taxon>
        <taxon>Metazoa</taxon>
        <taxon>Spiralia</taxon>
        <taxon>Lophotrochozoa</taxon>
        <taxon>Mollusca</taxon>
        <taxon>Bivalvia</taxon>
        <taxon>Autobranchia</taxon>
        <taxon>Pteriomorphia</taxon>
        <taxon>Ostreida</taxon>
        <taxon>Ostreoidea</taxon>
        <taxon>Ostreidae</taxon>
        <taxon>Crassostrea</taxon>
    </lineage>
</organism>
<dbReference type="GeneID" id="111118457"/>
<dbReference type="KEGG" id="cvn:111118457"/>
<accession>A0A8B8CD11</accession>
<keyword evidence="1" id="KW-1185">Reference proteome</keyword>
<sequence>MVQLFYYENRGKCCRKVFNYEGYPTKVMLFPYEGWAHPVPVTYWTLKTYWWNRSRCKIVEVSGTKKRSTKGKMSDKGSGAMVISGKFKNTPSPDFRMTLTTNISNEDFQLGYCVTGTLERGDKKKGDLQLAQFAMVKRRGY</sequence>
<evidence type="ECO:0000313" key="2">
    <source>
        <dbReference type="RefSeq" id="XP_022313657.1"/>
    </source>
</evidence>
<proteinExistence type="predicted"/>
<protein>
    <submittedName>
        <fullName evidence="2">Uncharacterized protein LOC111118457</fullName>
    </submittedName>
</protein>
<name>A0A8B8CD11_CRAVI</name>
<reference evidence="2" key="1">
    <citation type="submission" date="2025-08" db="UniProtKB">
        <authorList>
            <consortium name="RefSeq"/>
        </authorList>
    </citation>
    <scope>IDENTIFICATION</scope>
    <source>
        <tissue evidence="2">Whole sample</tissue>
    </source>
</reference>
<dbReference type="AlphaFoldDB" id="A0A8B8CD11"/>